<dbReference type="GO" id="GO:0000723">
    <property type="term" value="P:telomere maintenance"/>
    <property type="evidence" value="ECO:0007669"/>
    <property type="project" value="InterPro"/>
</dbReference>
<dbReference type="EC" id="5.6.2.3" evidence="1"/>
<dbReference type="CDD" id="cd18809">
    <property type="entry name" value="SF1_C_RecD"/>
    <property type="match status" value="1"/>
</dbReference>
<dbReference type="Pfam" id="PF05970">
    <property type="entry name" value="PIF1"/>
    <property type="match status" value="1"/>
</dbReference>
<comment type="cofactor">
    <cofactor evidence="1">
        <name>Mg(2+)</name>
        <dbReference type="ChEBI" id="CHEBI:18420"/>
    </cofactor>
</comment>
<protein>
    <recommendedName>
        <fullName evidence="1">ATP-dependent DNA helicase</fullName>
        <ecNumber evidence="1">5.6.2.3</ecNumber>
    </recommendedName>
</protein>
<dbReference type="GO" id="GO:0005524">
    <property type="term" value="F:ATP binding"/>
    <property type="evidence" value="ECO:0007669"/>
    <property type="project" value="UniProtKB-KW"/>
</dbReference>
<feature type="domain" description="UvrD-like helicase C-terminal" evidence="3">
    <location>
        <begin position="297"/>
        <end position="338"/>
    </location>
</feature>
<keyword evidence="1" id="KW-0067">ATP-binding</keyword>
<evidence type="ECO:0000313" key="5">
    <source>
        <dbReference type="Proteomes" id="UP000603453"/>
    </source>
</evidence>
<dbReference type="Pfam" id="PF13538">
    <property type="entry name" value="UvrD_C_2"/>
    <property type="match status" value="1"/>
</dbReference>
<dbReference type="EMBL" id="JAEPRD010000003">
    <property type="protein sequence ID" value="KAG2213497.1"/>
    <property type="molecule type" value="Genomic_DNA"/>
</dbReference>
<dbReference type="Gene3D" id="3.40.50.300">
    <property type="entry name" value="P-loop containing nucleotide triphosphate hydrolases"/>
    <property type="match status" value="2"/>
</dbReference>
<dbReference type="Proteomes" id="UP000603453">
    <property type="component" value="Unassembled WGS sequence"/>
</dbReference>
<name>A0A8H7RLZ5_9FUNG</name>
<gene>
    <name evidence="4" type="ORF">INT47_009171</name>
</gene>
<dbReference type="GO" id="GO:0043139">
    <property type="term" value="F:5'-3' DNA helicase activity"/>
    <property type="evidence" value="ECO:0007669"/>
    <property type="project" value="UniProtKB-EC"/>
</dbReference>
<keyword evidence="1" id="KW-0234">DNA repair</keyword>
<sequence length="421" mass="48024">MCISGKAAFNIDGQTIHSLFRLPINRDDIQDLSADVANFISVDLTELRVIILDEISMISLRQMLWIDKRLKDIFRNDKPFGGKHVLVLGDFLQLPPVHDFAIYSGFPNDPIRHIKLTELWHSFEVHRLTEIMRQKDDAKFAVALNNMARGVMTKEDIELFQKRTFKALPPEAAREKNLIRLYPTNKLVNQCNAETLRGLLKEPQLQLEARYMLTSNIDTLDGLVNGATGYLMNVDLEVPKNNVANTNDEQKPMREIMERRNYPDDWTPFEPISSKFPRGKNNQMAIERTQFLMVVAEAITIHKSQGATYQNVVLDLSKAKNPLRSSLYVARSRATSASGLFIIKNTDFCGPAPPKENEQISLELKRLESAKLKTSFSHLQNTERQSMQVISHNVQSLRAHIDQITNDAAYLHSDIILLNET</sequence>
<evidence type="ECO:0000259" key="3">
    <source>
        <dbReference type="Pfam" id="PF13538"/>
    </source>
</evidence>
<evidence type="ECO:0000256" key="1">
    <source>
        <dbReference type="RuleBase" id="RU363044"/>
    </source>
</evidence>
<keyword evidence="1" id="KW-0547">Nucleotide-binding</keyword>
<proteinExistence type="inferred from homology"/>
<dbReference type="GO" id="GO:0006310">
    <property type="term" value="P:DNA recombination"/>
    <property type="evidence" value="ECO:0007669"/>
    <property type="project" value="UniProtKB-KW"/>
</dbReference>
<dbReference type="InterPro" id="IPR051055">
    <property type="entry name" value="PIF1_helicase"/>
</dbReference>
<dbReference type="InterPro" id="IPR010285">
    <property type="entry name" value="DNA_helicase_pif1-like_DEAD"/>
</dbReference>
<dbReference type="PANTHER" id="PTHR47642:SF6">
    <property type="entry name" value="ATP-DEPENDENT DNA HELICASE"/>
    <property type="match status" value="1"/>
</dbReference>
<feature type="domain" description="DNA helicase Pif1-like DEAD-box helicase" evidence="2">
    <location>
        <begin position="4"/>
        <end position="138"/>
    </location>
</feature>
<comment type="caution">
    <text evidence="4">The sequence shown here is derived from an EMBL/GenBank/DDBJ whole genome shotgun (WGS) entry which is preliminary data.</text>
</comment>
<dbReference type="PANTHER" id="PTHR47642">
    <property type="entry name" value="ATP-DEPENDENT DNA HELICASE"/>
    <property type="match status" value="1"/>
</dbReference>
<keyword evidence="1" id="KW-0347">Helicase</keyword>
<dbReference type="OrthoDB" id="6621790at2759"/>
<dbReference type="AlphaFoldDB" id="A0A8H7RLZ5"/>
<keyword evidence="1" id="KW-0378">Hydrolase</keyword>
<comment type="similarity">
    <text evidence="1">Belongs to the helicase family.</text>
</comment>
<comment type="catalytic activity">
    <reaction evidence="1">
        <text>ATP + H2O = ADP + phosphate + H(+)</text>
        <dbReference type="Rhea" id="RHEA:13065"/>
        <dbReference type="ChEBI" id="CHEBI:15377"/>
        <dbReference type="ChEBI" id="CHEBI:15378"/>
        <dbReference type="ChEBI" id="CHEBI:30616"/>
        <dbReference type="ChEBI" id="CHEBI:43474"/>
        <dbReference type="ChEBI" id="CHEBI:456216"/>
        <dbReference type="EC" id="5.6.2.3"/>
    </reaction>
</comment>
<dbReference type="InterPro" id="IPR027785">
    <property type="entry name" value="UvrD-like_helicase_C"/>
</dbReference>
<keyword evidence="1" id="KW-0233">DNA recombination</keyword>
<evidence type="ECO:0000313" key="4">
    <source>
        <dbReference type="EMBL" id="KAG2213497.1"/>
    </source>
</evidence>
<reference evidence="4" key="1">
    <citation type="submission" date="2020-12" db="EMBL/GenBank/DDBJ databases">
        <title>Metabolic potential, ecology and presence of endohyphal bacteria is reflected in genomic diversity of Mucoromycotina.</title>
        <authorList>
            <person name="Muszewska A."/>
            <person name="Okrasinska A."/>
            <person name="Steczkiewicz K."/>
            <person name="Drgas O."/>
            <person name="Orlowska M."/>
            <person name="Perlinska-Lenart U."/>
            <person name="Aleksandrzak-Piekarczyk T."/>
            <person name="Szatraj K."/>
            <person name="Zielenkiewicz U."/>
            <person name="Pilsyk S."/>
            <person name="Malc E."/>
            <person name="Mieczkowski P."/>
            <person name="Kruszewska J.S."/>
            <person name="Biernat P."/>
            <person name="Pawlowska J."/>
        </authorList>
    </citation>
    <scope>NUCLEOTIDE SEQUENCE</scope>
    <source>
        <strain evidence="4">WA0000017839</strain>
    </source>
</reference>
<organism evidence="4 5">
    <name type="scientific">Mucor saturninus</name>
    <dbReference type="NCBI Taxonomy" id="64648"/>
    <lineage>
        <taxon>Eukaryota</taxon>
        <taxon>Fungi</taxon>
        <taxon>Fungi incertae sedis</taxon>
        <taxon>Mucoromycota</taxon>
        <taxon>Mucoromycotina</taxon>
        <taxon>Mucoromycetes</taxon>
        <taxon>Mucorales</taxon>
        <taxon>Mucorineae</taxon>
        <taxon>Mucoraceae</taxon>
        <taxon>Mucor</taxon>
    </lineage>
</organism>
<evidence type="ECO:0000259" key="2">
    <source>
        <dbReference type="Pfam" id="PF05970"/>
    </source>
</evidence>
<keyword evidence="1" id="KW-0227">DNA damage</keyword>
<accession>A0A8H7RLZ5</accession>
<dbReference type="InterPro" id="IPR027417">
    <property type="entry name" value="P-loop_NTPase"/>
</dbReference>
<dbReference type="GO" id="GO:0016787">
    <property type="term" value="F:hydrolase activity"/>
    <property type="evidence" value="ECO:0007669"/>
    <property type="project" value="UniProtKB-KW"/>
</dbReference>
<keyword evidence="5" id="KW-1185">Reference proteome</keyword>
<dbReference type="GO" id="GO:0006281">
    <property type="term" value="P:DNA repair"/>
    <property type="evidence" value="ECO:0007669"/>
    <property type="project" value="UniProtKB-KW"/>
</dbReference>
<dbReference type="SUPFAM" id="SSF52540">
    <property type="entry name" value="P-loop containing nucleoside triphosphate hydrolases"/>
    <property type="match status" value="1"/>
</dbReference>